<feature type="domain" description="CBS" evidence="12">
    <location>
        <begin position="174"/>
        <end position="214"/>
    </location>
</feature>
<dbReference type="InterPro" id="IPR000644">
    <property type="entry name" value="CBS_dom"/>
</dbReference>
<dbReference type="InterPro" id="IPR015875">
    <property type="entry name" value="IMP_DH/GMP_Rdtase_CS"/>
</dbReference>
<protein>
    <recommendedName>
        <fullName evidence="14">IMP dehydrogenase</fullName>
    </recommendedName>
</protein>
<evidence type="ECO:0000256" key="9">
    <source>
        <dbReference type="ARBA" id="ARBA00023122"/>
    </source>
</evidence>
<organism evidence="13">
    <name type="scientific">viral metagenome</name>
    <dbReference type="NCBI Taxonomy" id="1070528"/>
    <lineage>
        <taxon>unclassified sequences</taxon>
        <taxon>metagenomes</taxon>
        <taxon>organismal metagenomes</taxon>
    </lineage>
</organism>
<dbReference type="SMART" id="SM01240">
    <property type="entry name" value="IMPDH"/>
    <property type="match status" value="1"/>
</dbReference>
<dbReference type="FunFam" id="3.20.20.70:FF:000086">
    <property type="entry name" value="IMP dehydrogenase, putative"/>
    <property type="match status" value="1"/>
</dbReference>
<name>A0A6C0KHK1_9ZZZZ</name>
<evidence type="ECO:0000256" key="3">
    <source>
        <dbReference type="ARBA" id="ARBA00022723"/>
    </source>
</evidence>
<dbReference type="GO" id="GO:0003938">
    <property type="term" value="F:IMP dehydrogenase activity"/>
    <property type="evidence" value="ECO:0007669"/>
    <property type="project" value="UniProtKB-EC"/>
</dbReference>
<dbReference type="GO" id="GO:0006183">
    <property type="term" value="P:GTP biosynthetic process"/>
    <property type="evidence" value="ECO:0007669"/>
    <property type="project" value="TreeGrafter"/>
</dbReference>
<dbReference type="PANTHER" id="PTHR11911:SF111">
    <property type="entry name" value="INOSINE-5'-MONOPHOSPHATE DEHYDROGENASE"/>
    <property type="match status" value="1"/>
</dbReference>
<dbReference type="HAMAP" id="MF_01964">
    <property type="entry name" value="IMPDH"/>
    <property type="match status" value="1"/>
</dbReference>
<keyword evidence="7" id="KW-0560">Oxidoreductase</keyword>
<dbReference type="PROSITE" id="PS00487">
    <property type="entry name" value="IMP_DH_GMP_RED"/>
    <property type="match status" value="1"/>
</dbReference>
<comment type="catalytic activity">
    <reaction evidence="10">
        <text>IMP + NAD(+) + H2O = XMP + NADH + H(+)</text>
        <dbReference type="Rhea" id="RHEA:11708"/>
        <dbReference type="ChEBI" id="CHEBI:15377"/>
        <dbReference type="ChEBI" id="CHEBI:15378"/>
        <dbReference type="ChEBI" id="CHEBI:57464"/>
        <dbReference type="ChEBI" id="CHEBI:57540"/>
        <dbReference type="ChEBI" id="CHEBI:57945"/>
        <dbReference type="ChEBI" id="CHEBI:58053"/>
        <dbReference type="EC" id="1.1.1.205"/>
    </reaction>
</comment>
<dbReference type="AlphaFoldDB" id="A0A6C0KHK1"/>
<proteinExistence type="inferred from homology"/>
<reference evidence="13" key="1">
    <citation type="journal article" date="2020" name="Nature">
        <title>Giant virus diversity and host interactions through global metagenomics.</title>
        <authorList>
            <person name="Schulz F."/>
            <person name="Roux S."/>
            <person name="Paez-Espino D."/>
            <person name="Jungbluth S."/>
            <person name="Walsh D.A."/>
            <person name="Denef V.J."/>
            <person name="McMahon K.D."/>
            <person name="Konstantinidis K.T."/>
            <person name="Eloe-Fadrosh E.A."/>
            <person name="Kyrpides N.C."/>
            <person name="Woyke T."/>
        </authorList>
    </citation>
    <scope>NUCLEOTIDE SEQUENCE</scope>
    <source>
        <strain evidence="13">GVMAG-S-3300011013-78</strain>
    </source>
</reference>
<dbReference type="InterPro" id="IPR005990">
    <property type="entry name" value="IMP_DH"/>
</dbReference>
<dbReference type="Pfam" id="PF00571">
    <property type="entry name" value="CBS"/>
    <property type="match status" value="2"/>
</dbReference>
<dbReference type="InterPro" id="IPR046342">
    <property type="entry name" value="CBS_dom_sf"/>
</dbReference>
<dbReference type="NCBIfam" id="TIGR01302">
    <property type="entry name" value="IMP_dehydrog"/>
    <property type="match status" value="1"/>
</dbReference>
<dbReference type="CDD" id="cd00381">
    <property type="entry name" value="IMPDH"/>
    <property type="match status" value="1"/>
</dbReference>
<dbReference type="PIRSF" id="PIRSF000130">
    <property type="entry name" value="IMPDH"/>
    <property type="match status" value="1"/>
</dbReference>
<evidence type="ECO:0000256" key="8">
    <source>
        <dbReference type="ARBA" id="ARBA00023027"/>
    </source>
</evidence>
<dbReference type="GO" id="GO:0005737">
    <property type="term" value="C:cytoplasm"/>
    <property type="evidence" value="ECO:0007669"/>
    <property type="project" value="TreeGrafter"/>
</dbReference>
<evidence type="ECO:0000313" key="13">
    <source>
        <dbReference type="EMBL" id="QHU16150.1"/>
    </source>
</evidence>
<dbReference type="CDD" id="cd04601">
    <property type="entry name" value="CBS_pair_IMPDH"/>
    <property type="match status" value="1"/>
</dbReference>
<keyword evidence="6" id="KW-0630">Potassium</keyword>
<dbReference type="GO" id="GO:0006177">
    <property type="term" value="P:GMP biosynthetic process"/>
    <property type="evidence" value="ECO:0007669"/>
    <property type="project" value="UniProtKB-KW"/>
</dbReference>
<keyword evidence="9" id="KW-0129">CBS domain</keyword>
<keyword evidence="8" id="KW-0520">NAD</keyword>
<dbReference type="GO" id="GO:0046872">
    <property type="term" value="F:metal ion binding"/>
    <property type="evidence" value="ECO:0007669"/>
    <property type="project" value="UniProtKB-KW"/>
</dbReference>
<keyword evidence="5" id="KW-0658">Purine biosynthesis</keyword>
<dbReference type="EMBL" id="MN740877">
    <property type="protein sequence ID" value="QHU16150.1"/>
    <property type="molecule type" value="Genomic_DNA"/>
</dbReference>
<dbReference type="SUPFAM" id="SSF54631">
    <property type="entry name" value="CBS-domain pair"/>
    <property type="match status" value="1"/>
</dbReference>
<dbReference type="InterPro" id="IPR001093">
    <property type="entry name" value="IMP_DH_GMPRt"/>
</dbReference>
<evidence type="ECO:0000256" key="4">
    <source>
        <dbReference type="ARBA" id="ARBA00022749"/>
    </source>
</evidence>
<evidence type="ECO:0000256" key="2">
    <source>
        <dbReference type="ARBA" id="ARBA00005502"/>
    </source>
</evidence>
<evidence type="ECO:0000256" key="1">
    <source>
        <dbReference type="ARBA" id="ARBA00001958"/>
    </source>
</evidence>
<comment type="similarity">
    <text evidence="2">Belongs to the IMPDH/GMPR family.</text>
</comment>
<evidence type="ECO:0008006" key="14">
    <source>
        <dbReference type="Google" id="ProtNLM"/>
    </source>
</evidence>
<comment type="cofactor">
    <cofactor evidence="1">
        <name>K(+)</name>
        <dbReference type="ChEBI" id="CHEBI:29103"/>
    </cofactor>
</comment>
<dbReference type="InterPro" id="IPR013785">
    <property type="entry name" value="Aldolase_TIM"/>
</dbReference>
<feature type="domain" description="IMP dehydrogenase/GMP reductase" evidence="11">
    <location>
        <begin position="17"/>
        <end position="487"/>
    </location>
</feature>
<dbReference type="Pfam" id="PF00478">
    <property type="entry name" value="IMPDH"/>
    <property type="match status" value="1"/>
</dbReference>
<evidence type="ECO:0000259" key="11">
    <source>
        <dbReference type="Pfam" id="PF00478"/>
    </source>
</evidence>
<dbReference type="SUPFAM" id="SSF51412">
    <property type="entry name" value="Inosine monophosphate dehydrogenase (IMPDH)"/>
    <property type="match status" value="1"/>
</dbReference>
<sequence>MDGIHANGIFSSQTSYGYTYNDLIILPNYIKNSIQDITLHTKLTKNIILKLPFVSSPMDTVTESNMAIHLALQGGIGIIHCNNTIDEQLDEIRKVKRFNNGFIDDPIVLGPEQTVADIILAKKKYGFNGYPITIDGKFGSKLIGIVSKKDFDLEDDDTLIKNIMTPKKDIICGIYKSCNLSQAHIIIKKRKLNKLPIVDKNDNLIALICRKDLIIRNNYPCASYNKEKTSLLVGAAVSTHKKDIERIDKLINLNIDVFVIDSAQGCSKFQIDTLKYIKEKVSHIDVICGNVVTYDQAKRLINNGADALRVGMGSGSICTTQNICGVGRPQATAVYKVAQYAKMFDIPVIADGGISTTGDIVKALTIGASTVMLGSMLAGTDEAPGEYIYDINGRRLKKYRGMGSIAAINKGSGDRYLIDSNIKIAQGVSGRVSAKGPLTNYIPKLVQSIKHGIQDIGYENIYELHENIDNIRFQLRTLQGQKEGNIHDLYDYNT</sequence>
<keyword evidence="3" id="KW-0479">Metal-binding</keyword>
<feature type="domain" description="CBS" evidence="12">
    <location>
        <begin position="104"/>
        <end position="151"/>
    </location>
</feature>
<evidence type="ECO:0000256" key="7">
    <source>
        <dbReference type="ARBA" id="ARBA00023002"/>
    </source>
</evidence>
<evidence type="ECO:0000256" key="10">
    <source>
        <dbReference type="ARBA" id="ARBA00048028"/>
    </source>
</evidence>
<accession>A0A6C0KHK1</accession>
<evidence type="ECO:0000259" key="12">
    <source>
        <dbReference type="Pfam" id="PF00571"/>
    </source>
</evidence>
<keyword evidence="4" id="KW-0332">GMP biosynthesis</keyword>
<dbReference type="Gene3D" id="3.20.20.70">
    <property type="entry name" value="Aldolase class I"/>
    <property type="match status" value="1"/>
</dbReference>
<evidence type="ECO:0000256" key="5">
    <source>
        <dbReference type="ARBA" id="ARBA00022755"/>
    </source>
</evidence>
<evidence type="ECO:0000256" key="6">
    <source>
        <dbReference type="ARBA" id="ARBA00022958"/>
    </source>
</evidence>
<dbReference type="PANTHER" id="PTHR11911">
    <property type="entry name" value="INOSINE-5-MONOPHOSPHATE DEHYDROGENASE RELATED"/>
    <property type="match status" value="1"/>
</dbReference>